<evidence type="ECO:0000313" key="2">
    <source>
        <dbReference type="EMBL" id="OFE13175.1"/>
    </source>
</evidence>
<dbReference type="OrthoDB" id="1551090at2"/>
<proteinExistence type="predicted"/>
<sequence>MASDQHKSYESRVATTTLTLAAWTGTWVATCAVLAFGPKFLWAENTAITLAAVALNVLVGVAMVIANKKHIASLDEMHKRITLEAMGITLGVGLIVSVPYSLMDAYDLIAFDAEIAHLVAIMGITYLASTIWRVWSFR</sequence>
<keyword evidence="1" id="KW-1133">Transmembrane helix</keyword>
<feature type="transmembrane region" description="Helical" evidence="1">
    <location>
        <begin position="85"/>
        <end position="103"/>
    </location>
</feature>
<keyword evidence="1" id="KW-0472">Membrane</keyword>
<organism evidence="2 3">
    <name type="scientific">Pseudohongiella acticola</name>
    <dbReference type="NCBI Taxonomy" id="1524254"/>
    <lineage>
        <taxon>Bacteria</taxon>
        <taxon>Pseudomonadati</taxon>
        <taxon>Pseudomonadota</taxon>
        <taxon>Gammaproteobacteria</taxon>
        <taxon>Pseudomonadales</taxon>
        <taxon>Pseudohongiellaceae</taxon>
        <taxon>Pseudohongiella</taxon>
    </lineage>
</organism>
<gene>
    <name evidence="2" type="ORF">PHACT_08490</name>
</gene>
<dbReference type="RefSeq" id="WP_070116842.1">
    <property type="nucleotide sequence ID" value="NZ_MASR01000001.1"/>
</dbReference>
<dbReference type="Proteomes" id="UP000175669">
    <property type="component" value="Unassembled WGS sequence"/>
</dbReference>
<dbReference type="AlphaFoldDB" id="A0A1E8CLK5"/>
<protein>
    <submittedName>
        <fullName evidence="2">Uncharacterized protein</fullName>
    </submittedName>
</protein>
<feature type="transmembrane region" description="Helical" evidence="1">
    <location>
        <begin position="20"/>
        <end position="41"/>
    </location>
</feature>
<feature type="transmembrane region" description="Helical" evidence="1">
    <location>
        <begin position="47"/>
        <end position="65"/>
    </location>
</feature>
<keyword evidence="1" id="KW-0812">Transmembrane</keyword>
<accession>A0A1E8CLK5</accession>
<name>A0A1E8CLK5_9GAMM</name>
<evidence type="ECO:0000313" key="3">
    <source>
        <dbReference type="Proteomes" id="UP000175669"/>
    </source>
</evidence>
<dbReference type="STRING" id="1524254.PHACT_08490"/>
<reference evidence="3" key="1">
    <citation type="submission" date="2016-07" db="EMBL/GenBank/DDBJ databases">
        <authorList>
            <person name="Florea S."/>
            <person name="Webb J.S."/>
            <person name="Jaromczyk J."/>
            <person name="Schardl C.L."/>
        </authorList>
    </citation>
    <scope>NUCLEOTIDE SEQUENCE [LARGE SCALE GENOMIC DNA]</scope>
    <source>
        <strain evidence="3">KCTC 42131</strain>
    </source>
</reference>
<evidence type="ECO:0000256" key="1">
    <source>
        <dbReference type="SAM" id="Phobius"/>
    </source>
</evidence>
<comment type="caution">
    <text evidence="2">The sequence shown here is derived from an EMBL/GenBank/DDBJ whole genome shotgun (WGS) entry which is preliminary data.</text>
</comment>
<dbReference type="EMBL" id="MASR01000001">
    <property type="protein sequence ID" value="OFE13175.1"/>
    <property type="molecule type" value="Genomic_DNA"/>
</dbReference>
<feature type="transmembrane region" description="Helical" evidence="1">
    <location>
        <begin position="115"/>
        <end position="135"/>
    </location>
</feature>
<keyword evidence="3" id="KW-1185">Reference proteome</keyword>